<feature type="coiled-coil region" evidence="1">
    <location>
        <begin position="1337"/>
        <end position="1378"/>
    </location>
</feature>
<dbReference type="PROSITE" id="PS01088">
    <property type="entry name" value="CAP_1"/>
    <property type="match status" value="1"/>
</dbReference>
<dbReference type="InterPro" id="IPR013992">
    <property type="entry name" value="Adenylate_cyclase-assoc_CAP_N"/>
</dbReference>
<dbReference type="PANTHER" id="PTHR43941">
    <property type="entry name" value="STRUCTURAL MAINTENANCE OF CHROMOSOMES PROTEIN 2"/>
    <property type="match status" value="1"/>
</dbReference>
<dbReference type="GO" id="GO:0000793">
    <property type="term" value="C:condensed chromosome"/>
    <property type="evidence" value="ECO:0007669"/>
    <property type="project" value="TreeGrafter"/>
</dbReference>
<feature type="coiled-coil region" evidence="1">
    <location>
        <begin position="901"/>
        <end position="949"/>
    </location>
</feature>
<dbReference type="PANTHER" id="PTHR43941:SF1">
    <property type="entry name" value="STRUCTURAL MAINTENANCE OF CHROMOSOMES PROTEIN 2"/>
    <property type="match status" value="1"/>
</dbReference>
<feature type="region of interest" description="Disordered" evidence="2">
    <location>
        <begin position="217"/>
        <end position="366"/>
    </location>
</feature>
<feature type="region of interest" description="Disordered" evidence="2">
    <location>
        <begin position="461"/>
        <end position="492"/>
    </location>
</feature>
<feature type="compositionally biased region" description="Polar residues" evidence="2">
    <location>
        <begin position="1544"/>
        <end position="1554"/>
    </location>
</feature>
<dbReference type="Pfam" id="PF01213">
    <property type="entry name" value="CAP_N-CM"/>
    <property type="match status" value="1"/>
</dbReference>
<feature type="region of interest" description="Disordered" evidence="2">
    <location>
        <begin position="400"/>
        <end position="428"/>
    </location>
</feature>
<dbReference type="GO" id="GO:0007010">
    <property type="term" value="P:cytoskeleton organization"/>
    <property type="evidence" value="ECO:0007669"/>
    <property type="project" value="InterPro"/>
</dbReference>
<sequence length="1554" mass="171457">MALFRYVSTNLTSFADLIQLAHIKNERHEFQIKTDRLMADLERDRKHISTLDKEKTTLEREKAVLEKEKAALDKELKKVNGVISKAKEKQALQNAMDENSKLRSEIELLSDQKLQNQALKDNIHQIVARADKERRELEEKIASLAKELREVTTSRATLDSALTPAMDEAKPLPPYSVRDTPPAEVAAAEILQAEVRALEMSVRELRTSKVALESSLETSARELQEAKAELEAERKRSGQDSAGGGPSAGTTGSAAGSAAGIGSVKSWWSRASAGTNAAQPAAATAGAKSSAPRSPATATEDTSSKSLAEAAPTPVAVAAPEPAQAAAAVPANNVSGGGAANSWWSRTPAAAGGTASSTAAGADQTKLIEELREERNKLEEQLKTAADETAGLKRRIEEIEAQKWGATPPAVDAPSPAATPTKSSEVGSDLATLVEELRRERAALQEQLHIAANETASFKQRIEELEKSRAAPADAPSPSSPLVSNPEKDDAKLIENLQEERGKLQDQPDGTVLEADALKKRMEKLEHSRAEELREQRGTLQEQLAVAVDESASLKKRVEELERSCEAAVSTGDSSRQELEQLRGERSALEDQLRSTAEETATLKHRLVELDLAAAQAPQTEQSHPDAARVEDLEKQLISRQKEIESALKEIASLKADLEAASLCRSESEAPRQDEAIPAASDVAAMEAQLDRVKHEFEAERQGLLQQVSEARQTLDERVRVFEDQERSSASDAAAATESVSALEARMAETQRQFEFERDSLAQARSSLEAAERRAGELEGRLATEREAMMQAQAEALREAKARDEEERGRVVDELTRQLATLQARLDALSASTSADAAKASEEIALAHRNEVVRLEDRLKNLGDEISAQKGENARLRSLHEAAAKETVSRQEEVARSIVELSALRARSSEIEEKLTRKEAEVSAAHKAAEAHKKELETLQRKMGQNKEANDILVRTLQERIQMTEGDKTTIEKKIKAEMEDRIKKEKAEVEERHKREKTEWDDKLKRKDAELKEQRNEWDDKLKRKEAELKEKMSSEEKLRKEKEKLTADLEKSKKDHQEMSKKFEKELVTKGEDLAKQTQRARSLEQEAQTLRSDYSKTQAEMFMKQQETERARAHEDALRAEIDSGKEQVAALQSRNDLLTAELEVAHASVERASRSYQEKEDVVKKAKSRAEELAASESALRKSLARTERERDEAVGELAAAREKVAAMERTVASLQEEAVARKSSGEARTIEAEQNLAALKVEMQTLKKKLQDLESENKISERKSAQIIKDLQKQLAKERKQNSHEDPPEASAPPPQQLPQEISPVVRSNADLAKASKTGHSGSGESVGVPKVERLTDDLLHLAQENESLNRRARVAEEELRAATERVTKLSDELKSKTSTLQQYVLRDHALALQPDEKPRGGFNMNILSSGPAMQRMDPVMLSEINTKMQKLLARCKVQARPKGEEVQQRHNSGQDSRNELLSPFPLTPLMSEVALAAVVKRLEAATARLEEIATDTTLAPGLLCPFPSLPSHTHTLPRASSHSHSSPALPCPRLSGSFALSRQGSMRE</sequence>
<gene>
    <name evidence="3" type="ORF">BDK51DRAFT_29250</name>
</gene>
<proteinExistence type="predicted"/>
<dbReference type="GO" id="GO:0003779">
    <property type="term" value="F:actin binding"/>
    <property type="evidence" value="ECO:0007669"/>
    <property type="project" value="InterPro"/>
</dbReference>
<feature type="compositionally biased region" description="Basic and acidic residues" evidence="2">
    <location>
        <begin position="219"/>
        <end position="238"/>
    </location>
</feature>
<feature type="compositionally biased region" description="Low complexity" evidence="2">
    <location>
        <begin position="349"/>
        <end position="362"/>
    </location>
</feature>
<feature type="coiled-coil region" evidence="1">
    <location>
        <begin position="515"/>
        <end position="599"/>
    </location>
</feature>
<dbReference type="GO" id="GO:0000785">
    <property type="term" value="C:chromatin"/>
    <property type="evidence" value="ECO:0007669"/>
    <property type="project" value="TreeGrafter"/>
</dbReference>
<feature type="compositionally biased region" description="Low complexity" evidence="2">
    <location>
        <begin position="470"/>
        <end position="481"/>
    </location>
</feature>
<feature type="compositionally biased region" description="Low complexity" evidence="2">
    <location>
        <begin position="308"/>
        <end position="334"/>
    </location>
</feature>
<feature type="compositionally biased region" description="Basic and acidic residues" evidence="2">
    <location>
        <begin position="979"/>
        <end position="1077"/>
    </location>
</feature>
<keyword evidence="1" id="KW-0175">Coiled coil</keyword>
<dbReference type="GO" id="GO:0007076">
    <property type="term" value="P:mitotic chromosome condensation"/>
    <property type="evidence" value="ECO:0007669"/>
    <property type="project" value="TreeGrafter"/>
</dbReference>
<dbReference type="GO" id="GO:0003682">
    <property type="term" value="F:chromatin binding"/>
    <property type="evidence" value="ECO:0007669"/>
    <property type="project" value="TreeGrafter"/>
</dbReference>
<feature type="compositionally biased region" description="Low complexity" evidence="2">
    <location>
        <begin position="248"/>
        <end position="263"/>
    </location>
</feature>
<evidence type="ECO:0000313" key="3">
    <source>
        <dbReference type="EMBL" id="RKO93228.1"/>
    </source>
</evidence>
<feature type="region of interest" description="Disordered" evidence="2">
    <location>
        <begin position="1173"/>
        <end position="1195"/>
    </location>
</feature>
<dbReference type="OrthoDB" id="5583482at2759"/>
<dbReference type="InterPro" id="IPR018106">
    <property type="entry name" value="CAP_CS_N"/>
</dbReference>
<feature type="coiled-coil region" evidence="1">
    <location>
        <begin position="41"/>
        <end position="154"/>
    </location>
</feature>
<dbReference type="Proteomes" id="UP000269721">
    <property type="component" value="Unassembled WGS sequence"/>
</dbReference>
<dbReference type="EMBL" id="KZ994323">
    <property type="protein sequence ID" value="RKO93228.1"/>
    <property type="molecule type" value="Genomic_DNA"/>
</dbReference>
<accession>A0A4P9WNF8</accession>
<organism evidence="3 4">
    <name type="scientific">Blyttiomyces helicus</name>
    <dbReference type="NCBI Taxonomy" id="388810"/>
    <lineage>
        <taxon>Eukaryota</taxon>
        <taxon>Fungi</taxon>
        <taxon>Fungi incertae sedis</taxon>
        <taxon>Chytridiomycota</taxon>
        <taxon>Chytridiomycota incertae sedis</taxon>
        <taxon>Chytridiomycetes</taxon>
        <taxon>Chytridiomycetes incertae sedis</taxon>
        <taxon>Blyttiomyces</taxon>
    </lineage>
</organism>
<feature type="coiled-coil region" evidence="1">
    <location>
        <begin position="694"/>
        <end position="872"/>
    </location>
</feature>
<name>A0A4P9WNF8_9FUNG</name>
<feature type="region of interest" description="Disordered" evidence="2">
    <location>
        <begin position="1520"/>
        <end position="1554"/>
    </location>
</feature>
<dbReference type="GO" id="GO:0000796">
    <property type="term" value="C:condensin complex"/>
    <property type="evidence" value="ECO:0007669"/>
    <property type="project" value="TreeGrafter"/>
</dbReference>
<feature type="region of interest" description="Disordered" evidence="2">
    <location>
        <begin position="1276"/>
        <end position="1305"/>
    </location>
</feature>
<feature type="compositionally biased region" description="Low complexity" evidence="2">
    <location>
        <begin position="271"/>
        <end position="292"/>
    </location>
</feature>
<dbReference type="Gene3D" id="1.10.287.1490">
    <property type="match status" value="1"/>
</dbReference>
<feature type="compositionally biased region" description="Polar residues" evidence="2">
    <location>
        <begin position="1078"/>
        <end position="1098"/>
    </location>
</feature>
<feature type="compositionally biased region" description="Basic and acidic residues" evidence="2">
    <location>
        <begin position="1276"/>
        <end position="1292"/>
    </location>
</feature>
<feature type="compositionally biased region" description="Low complexity" evidence="2">
    <location>
        <begin position="1177"/>
        <end position="1186"/>
    </location>
</feature>
<evidence type="ECO:0000256" key="1">
    <source>
        <dbReference type="SAM" id="Coils"/>
    </source>
</evidence>
<protein>
    <submittedName>
        <fullName evidence="3">Uncharacterized protein</fullName>
    </submittedName>
</protein>
<keyword evidence="4" id="KW-1185">Reference proteome</keyword>
<feature type="coiled-coil region" evidence="1">
    <location>
        <begin position="630"/>
        <end position="657"/>
    </location>
</feature>
<feature type="region of interest" description="Disordered" evidence="2">
    <location>
        <begin position="979"/>
        <end position="1098"/>
    </location>
</feature>
<feature type="compositionally biased region" description="Polar residues" evidence="2">
    <location>
        <begin position="296"/>
        <end position="306"/>
    </location>
</feature>
<reference evidence="4" key="1">
    <citation type="journal article" date="2018" name="Nat. Microbiol.">
        <title>Leveraging single-cell genomics to expand the fungal tree of life.</title>
        <authorList>
            <person name="Ahrendt S.R."/>
            <person name="Quandt C.A."/>
            <person name="Ciobanu D."/>
            <person name="Clum A."/>
            <person name="Salamov A."/>
            <person name="Andreopoulos B."/>
            <person name="Cheng J.F."/>
            <person name="Woyke T."/>
            <person name="Pelin A."/>
            <person name="Henrissat B."/>
            <person name="Reynolds N.K."/>
            <person name="Benny G.L."/>
            <person name="Smith M.E."/>
            <person name="James T.Y."/>
            <person name="Grigoriev I.V."/>
        </authorList>
    </citation>
    <scope>NUCLEOTIDE SEQUENCE [LARGE SCALE GENOMIC DNA]</scope>
</reference>
<evidence type="ECO:0000256" key="2">
    <source>
        <dbReference type="SAM" id="MobiDB-lite"/>
    </source>
</evidence>
<evidence type="ECO:0000313" key="4">
    <source>
        <dbReference type="Proteomes" id="UP000269721"/>
    </source>
</evidence>